<feature type="transmembrane region" description="Helical" evidence="2">
    <location>
        <begin position="32"/>
        <end position="56"/>
    </location>
</feature>
<keyword evidence="2" id="KW-0812">Transmembrane</keyword>
<organism evidence="3">
    <name type="scientific">Streptomyces sp. NBC_00008</name>
    <dbReference type="NCBI Taxonomy" id="2903610"/>
    <lineage>
        <taxon>Bacteria</taxon>
        <taxon>Bacillati</taxon>
        <taxon>Actinomycetota</taxon>
        <taxon>Actinomycetes</taxon>
        <taxon>Kitasatosporales</taxon>
        <taxon>Streptomycetaceae</taxon>
        <taxon>Streptomyces</taxon>
    </lineage>
</organism>
<name>A0AAU2VNB0_9ACTN</name>
<evidence type="ECO:0000256" key="1">
    <source>
        <dbReference type="SAM" id="MobiDB-lite"/>
    </source>
</evidence>
<evidence type="ECO:0000256" key="2">
    <source>
        <dbReference type="SAM" id="Phobius"/>
    </source>
</evidence>
<feature type="transmembrane region" description="Helical" evidence="2">
    <location>
        <begin position="192"/>
        <end position="212"/>
    </location>
</feature>
<feature type="transmembrane region" description="Helical" evidence="2">
    <location>
        <begin position="63"/>
        <end position="84"/>
    </location>
</feature>
<sequence>MLAVIVASWLVRDIRAVEFGQLLRYWAGFPDAHPHALAATTATDAVLLVVYVVAAVAALRSAVAATVLVAIGVVTVAVRLPGLWNIGSRAMESSYSDDLRTRALISAFAALAAGIALLITAGAGRRPPDGSYEQLPTRPGPGASVTAFLLLCAAGAVLAAWEIRQVVKYPELFPDWYLGGDRLTHGLADPPAGWASALTVLLCLFAGVSALSHAVHSRPFGLVAAALLLPGGVSGVALVVHYELFDQFGSLSTETQLTLASWFFETFVAVLVLIALAPRGFADVPGPSAPGYGSGYGQPGYGEPGYGQQGYGTPGYGPGAHPGPEDAGPDPGQRPPAPGQGYGYPQGGGFGPPPPPSQPPPGW</sequence>
<reference evidence="3" key="1">
    <citation type="submission" date="2022-10" db="EMBL/GenBank/DDBJ databases">
        <title>The complete genomes of actinobacterial strains from the NBC collection.</title>
        <authorList>
            <person name="Joergensen T.S."/>
            <person name="Alvarez Arevalo M."/>
            <person name="Sterndorff E.B."/>
            <person name="Faurdal D."/>
            <person name="Vuksanovic O."/>
            <person name="Mourched A.-S."/>
            <person name="Charusanti P."/>
            <person name="Shaw S."/>
            <person name="Blin K."/>
            <person name="Weber T."/>
        </authorList>
    </citation>
    <scope>NUCLEOTIDE SEQUENCE</scope>
    <source>
        <strain evidence="3">NBC_00008</strain>
    </source>
</reference>
<feature type="compositionally biased region" description="Pro residues" evidence="1">
    <location>
        <begin position="351"/>
        <end position="363"/>
    </location>
</feature>
<feature type="region of interest" description="Disordered" evidence="1">
    <location>
        <begin position="295"/>
        <end position="363"/>
    </location>
</feature>
<dbReference type="AlphaFoldDB" id="A0AAU2VNB0"/>
<evidence type="ECO:0000313" key="3">
    <source>
        <dbReference type="EMBL" id="WTW69005.1"/>
    </source>
</evidence>
<feature type="transmembrane region" description="Helical" evidence="2">
    <location>
        <begin position="145"/>
        <end position="163"/>
    </location>
</feature>
<proteinExistence type="predicted"/>
<feature type="transmembrane region" description="Helical" evidence="2">
    <location>
        <begin position="259"/>
        <end position="277"/>
    </location>
</feature>
<keyword evidence="2" id="KW-0472">Membrane</keyword>
<feature type="compositionally biased region" description="Gly residues" evidence="1">
    <location>
        <begin position="340"/>
        <end position="350"/>
    </location>
</feature>
<protein>
    <recommendedName>
        <fullName evidence="4">Integral membrane protein</fullName>
    </recommendedName>
</protein>
<accession>A0AAU2VNB0</accession>
<evidence type="ECO:0008006" key="4">
    <source>
        <dbReference type="Google" id="ProtNLM"/>
    </source>
</evidence>
<feature type="compositionally biased region" description="Gly residues" evidence="1">
    <location>
        <begin position="295"/>
        <end position="320"/>
    </location>
</feature>
<feature type="transmembrane region" description="Helical" evidence="2">
    <location>
        <begin position="219"/>
        <end position="239"/>
    </location>
</feature>
<gene>
    <name evidence="3" type="ORF">OG398_12380</name>
</gene>
<dbReference type="EMBL" id="CP108313">
    <property type="protein sequence ID" value="WTW69005.1"/>
    <property type="molecule type" value="Genomic_DNA"/>
</dbReference>
<keyword evidence="2" id="KW-1133">Transmembrane helix</keyword>
<feature type="transmembrane region" description="Helical" evidence="2">
    <location>
        <begin position="104"/>
        <end position="124"/>
    </location>
</feature>